<keyword evidence="4" id="KW-0732">Signal</keyword>
<gene>
    <name evidence="5" type="ORF">FHS56_001293</name>
</gene>
<accession>A0A846MQZ7</accession>
<dbReference type="AlphaFoldDB" id="A0A846MQZ7"/>
<proteinExistence type="predicted"/>
<dbReference type="RefSeq" id="WP_166919049.1">
    <property type="nucleotide sequence ID" value="NZ_JAASRN010000002.1"/>
</dbReference>
<evidence type="ECO:0000256" key="4">
    <source>
        <dbReference type="SAM" id="SignalP"/>
    </source>
</evidence>
<keyword evidence="6" id="KW-1185">Reference proteome</keyword>
<evidence type="ECO:0000313" key="6">
    <source>
        <dbReference type="Proteomes" id="UP000537126"/>
    </source>
</evidence>
<feature type="chain" id="PRO_5032503636" description="TonB-dependent receptor" evidence="4">
    <location>
        <begin position="20"/>
        <end position="554"/>
    </location>
</feature>
<evidence type="ECO:0000256" key="3">
    <source>
        <dbReference type="ARBA" id="ARBA00023237"/>
    </source>
</evidence>
<reference evidence="5 6" key="1">
    <citation type="submission" date="2020-03" db="EMBL/GenBank/DDBJ databases">
        <title>Genomic Encyclopedia of Type Strains, Phase IV (KMG-IV): sequencing the most valuable type-strain genomes for metagenomic binning, comparative biology and taxonomic classification.</title>
        <authorList>
            <person name="Goeker M."/>
        </authorList>
    </citation>
    <scope>NUCLEOTIDE SEQUENCE [LARGE SCALE GENOMIC DNA]</scope>
    <source>
        <strain evidence="5 6">DSM 5718</strain>
    </source>
</reference>
<dbReference type="Gene3D" id="2.40.170.20">
    <property type="entry name" value="TonB-dependent receptor, beta-barrel domain"/>
    <property type="match status" value="1"/>
</dbReference>
<keyword evidence="3" id="KW-0998">Cell outer membrane</keyword>
<comment type="subcellular location">
    <subcellularLocation>
        <location evidence="1">Cell outer membrane</location>
    </subcellularLocation>
</comment>
<sequence length="554" mass="64593">MKRYLPAIVLLIWISNLYAQSPSGIESAEFVIEKERENKLPPAPRSFERINFTPYWIKDSSFSNTPSFQIIELSLPALAPLQAQTEPQKARISKEEVQSGTLIQGGFGNYGTPLLLLRHAQKVSDELSYHAAFTHRSSATGPSGDNKSGDAYNQLRIGSRHRLHPSWLVKPSAGFERRGFYFYGYEPTQLESIQRDSIKQYLQRFDLEVDIQSVQLKSPWRIEARPSFYHFNDRFNAREQTFHLPLKIQYQKIRLWQAGLDMEWLYNRRTDSSRINRSLLQWRPYFQWQNEQWDLQAAARITLDNDSTLNSSLHIYPDVAVAYHFLVDFTAKVGVRGRMQANTLYGLTQQNPWLAPEIQLLHTHIPIEVYAGLQITPSPAWRFEPLVSVSWQQYRPFFVNSSLDSARFVVRYNTEMMQQSEVSLQAEYNNGRGFYWKLQGSLWKYALNNKETLLTEAYHLPTWAFNSRLSWLPLPKWEVQMQGQWMGGIRALRPDGSTTTLQALFDMGLYNRYQFNEHLGAFIQASNIFGQSYSRYLYYPSRKITFIGGLSYRF</sequence>
<dbReference type="EMBL" id="JAASRN010000002">
    <property type="protein sequence ID" value="NIK73780.1"/>
    <property type="molecule type" value="Genomic_DNA"/>
</dbReference>
<name>A0A846MQZ7_9BACT</name>
<dbReference type="GO" id="GO:0009279">
    <property type="term" value="C:cell outer membrane"/>
    <property type="evidence" value="ECO:0007669"/>
    <property type="project" value="UniProtKB-SubCell"/>
</dbReference>
<evidence type="ECO:0000256" key="1">
    <source>
        <dbReference type="ARBA" id="ARBA00004442"/>
    </source>
</evidence>
<protein>
    <recommendedName>
        <fullName evidence="7">TonB-dependent receptor</fullName>
    </recommendedName>
</protein>
<organism evidence="5 6">
    <name type="scientific">Thermonema lapsum</name>
    <dbReference type="NCBI Taxonomy" id="28195"/>
    <lineage>
        <taxon>Bacteria</taxon>
        <taxon>Pseudomonadati</taxon>
        <taxon>Bacteroidota</taxon>
        <taxon>Cytophagia</taxon>
        <taxon>Cytophagales</taxon>
        <taxon>Thermonemataceae</taxon>
        <taxon>Thermonema</taxon>
    </lineage>
</organism>
<comment type="caution">
    <text evidence="5">The sequence shown here is derived from an EMBL/GenBank/DDBJ whole genome shotgun (WGS) entry which is preliminary data.</text>
</comment>
<evidence type="ECO:0000256" key="2">
    <source>
        <dbReference type="ARBA" id="ARBA00023136"/>
    </source>
</evidence>
<feature type="signal peptide" evidence="4">
    <location>
        <begin position="1"/>
        <end position="19"/>
    </location>
</feature>
<dbReference type="Proteomes" id="UP000537126">
    <property type="component" value="Unassembled WGS sequence"/>
</dbReference>
<keyword evidence="2" id="KW-0472">Membrane</keyword>
<evidence type="ECO:0008006" key="7">
    <source>
        <dbReference type="Google" id="ProtNLM"/>
    </source>
</evidence>
<dbReference type="SUPFAM" id="SSF56935">
    <property type="entry name" value="Porins"/>
    <property type="match status" value="1"/>
</dbReference>
<evidence type="ECO:0000313" key="5">
    <source>
        <dbReference type="EMBL" id="NIK73780.1"/>
    </source>
</evidence>
<dbReference type="InterPro" id="IPR036942">
    <property type="entry name" value="Beta-barrel_TonB_sf"/>
</dbReference>